<feature type="region of interest" description="Disordered" evidence="1">
    <location>
        <begin position="56"/>
        <end position="109"/>
    </location>
</feature>
<reference evidence="2" key="1">
    <citation type="submission" date="2020-08" db="EMBL/GenBank/DDBJ databases">
        <title>Genome public.</title>
        <authorList>
            <person name="Liu C."/>
            <person name="Sun Q."/>
        </authorList>
    </citation>
    <scope>NUCLEOTIDE SEQUENCE</scope>
    <source>
        <strain evidence="2">BX1005</strain>
    </source>
</reference>
<name>A0A923LQI3_9FIRM</name>
<dbReference type="Proteomes" id="UP000606720">
    <property type="component" value="Unassembled WGS sequence"/>
</dbReference>
<dbReference type="AlphaFoldDB" id="A0A923LQI3"/>
<evidence type="ECO:0000256" key="1">
    <source>
        <dbReference type="SAM" id="MobiDB-lite"/>
    </source>
</evidence>
<organism evidence="2 3">
    <name type="scientific">Roseburia zhanii</name>
    <dbReference type="NCBI Taxonomy" id="2763064"/>
    <lineage>
        <taxon>Bacteria</taxon>
        <taxon>Bacillati</taxon>
        <taxon>Bacillota</taxon>
        <taxon>Clostridia</taxon>
        <taxon>Lachnospirales</taxon>
        <taxon>Lachnospiraceae</taxon>
        <taxon>Roseburia</taxon>
    </lineage>
</organism>
<proteinExistence type="predicted"/>
<dbReference type="RefSeq" id="WP_178051537.1">
    <property type="nucleotide sequence ID" value="NZ_JACOPH010000007.1"/>
</dbReference>
<comment type="caution">
    <text evidence="2">The sequence shown here is derived from an EMBL/GenBank/DDBJ whole genome shotgun (WGS) entry which is preliminary data.</text>
</comment>
<gene>
    <name evidence="2" type="ORF">H8S17_09375</name>
</gene>
<keyword evidence="3" id="KW-1185">Reference proteome</keyword>
<sequence>MGKNVRLANIYIKIYNKCPLTMDDLAFLAKYDPECFEKTCHNLAYNVPEAKALIHEKPEEKSESQQKQMPAEKASSSMPLKSDTDAKRAQTSIKAKHEKEKHSKDKKQDKSVDIDLILDRLKSMERKELDMQDLNVDCVKQLLGTLYMELLFPHNDKDRTFEMKNMDDYSIFNKKA</sequence>
<dbReference type="EMBL" id="JACOPH010000007">
    <property type="protein sequence ID" value="MBC5714416.1"/>
    <property type="molecule type" value="Genomic_DNA"/>
</dbReference>
<feature type="compositionally biased region" description="Basic and acidic residues" evidence="1">
    <location>
        <begin position="95"/>
        <end position="109"/>
    </location>
</feature>
<protein>
    <submittedName>
        <fullName evidence="2">Uncharacterized protein</fullName>
    </submittedName>
</protein>
<evidence type="ECO:0000313" key="2">
    <source>
        <dbReference type="EMBL" id="MBC5714416.1"/>
    </source>
</evidence>
<evidence type="ECO:0000313" key="3">
    <source>
        <dbReference type="Proteomes" id="UP000606720"/>
    </source>
</evidence>
<accession>A0A923LQI3</accession>